<keyword evidence="2" id="KW-1185">Reference proteome</keyword>
<dbReference type="STRING" id="656914.SAMN00017405_0404"/>
<proteinExistence type="predicted"/>
<dbReference type="RefSeq" id="WP_084054200.1">
    <property type="nucleotide sequence ID" value="NZ_FWWT01000022.1"/>
</dbReference>
<sequence>MNSEELNIVFKMTGEQFDDSKNLYYLLIGLKNFQGIFDKSYLTINHKKRMSDKDREIFQIRTLDFKNGSFVSEMGIYIATVTQLAIPYVSTLTPKDLFELVLSGFKYLKFVLTANSNGEKITIEAGDNNMLNVINGDNNTVIIIPNETIAFVKKAETNFEQMAKSIDHEKGVKSINFTDKKFPHSKAINITEHEKNLFQQKVKLEPETIKIKANFFRLDGNQYFGRLKIIRSNDYQLRENEEYNFDFINKPDADLLSNLFMQEKEVHALKETVLNTTTLEKTVKKLKIIDIA</sequence>
<dbReference type="Proteomes" id="UP000192731">
    <property type="component" value="Unassembled WGS sequence"/>
</dbReference>
<reference evidence="1 2" key="1">
    <citation type="submission" date="2017-04" db="EMBL/GenBank/DDBJ databases">
        <authorList>
            <person name="Afonso C.L."/>
            <person name="Miller P.J."/>
            <person name="Scott M.A."/>
            <person name="Spackman E."/>
            <person name="Goraichik I."/>
            <person name="Dimitrov K.M."/>
            <person name="Suarez D.L."/>
            <person name="Swayne D.E."/>
        </authorList>
    </citation>
    <scope>NUCLEOTIDE SEQUENCE [LARGE SCALE GENOMIC DNA]</scope>
    <source>
        <strain evidence="1 2">DSM 11270</strain>
    </source>
</reference>
<accession>A0A1W1VPZ0</accession>
<organism evidence="1 2">
    <name type="scientific">Desulfonispora thiosulfatigenes DSM 11270</name>
    <dbReference type="NCBI Taxonomy" id="656914"/>
    <lineage>
        <taxon>Bacteria</taxon>
        <taxon>Bacillati</taxon>
        <taxon>Bacillota</taxon>
        <taxon>Clostridia</taxon>
        <taxon>Eubacteriales</taxon>
        <taxon>Peptococcaceae</taxon>
        <taxon>Desulfonispora</taxon>
    </lineage>
</organism>
<dbReference type="EMBL" id="FWWT01000022">
    <property type="protein sequence ID" value="SMB95445.1"/>
    <property type="molecule type" value="Genomic_DNA"/>
</dbReference>
<gene>
    <name evidence="1" type="ORF">SAMN00017405_0404</name>
</gene>
<protein>
    <submittedName>
        <fullName evidence="1">Uncharacterized protein</fullName>
    </submittedName>
</protein>
<evidence type="ECO:0000313" key="1">
    <source>
        <dbReference type="EMBL" id="SMB95445.1"/>
    </source>
</evidence>
<dbReference type="AlphaFoldDB" id="A0A1W1VPZ0"/>
<name>A0A1W1VPZ0_DESTI</name>
<evidence type="ECO:0000313" key="2">
    <source>
        <dbReference type="Proteomes" id="UP000192731"/>
    </source>
</evidence>
<dbReference type="OrthoDB" id="3035939at2"/>